<evidence type="ECO:0000256" key="3">
    <source>
        <dbReference type="RuleBase" id="RU003616"/>
    </source>
</evidence>
<accession>A0A9P3GKI8</accession>
<keyword evidence="7" id="KW-1185">Reference proteome</keyword>
<feature type="region of interest" description="Disordered" evidence="4">
    <location>
        <begin position="95"/>
        <end position="147"/>
    </location>
</feature>
<evidence type="ECO:0000313" key="7">
    <source>
        <dbReference type="Proteomes" id="UP000703269"/>
    </source>
</evidence>
<dbReference type="EMBL" id="BPQB01000068">
    <property type="protein sequence ID" value="GJE97192.1"/>
    <property type="molecule type" value="Genomic_DNA"/>
</dbReference>
<evidence type="ECO:0000313" key="6">
    <source>
        <dbReference type="EMBL" id="GJE97192.1"/>
    </source>
</evidence>
<reference evidence="6 7" key="1">
    <citation type="submission" date="2021-08" db="EMBL/GenBank/DDBJ databases">
        <title>Draft Genome Sequence of Phanerochaete sordida strain YK-624.</title>
        <authorList>
            <person name="Mori T."/>
            <person name="Dohra H."/>
            <person name="Suzuki T."/>
            <person name="Kawagishi H."/>
            <person name="Hirai H."/>
        </authorList>
    </citation>
    <scope>NUCLEOTIDE SEQUENCE [LARGE SCALE GENOMIC DNA]</scope>
    <source>
        <strain evidence="6 7">YK-624</strain>
    </source>
</reference>
<name>A0A9P3GKI8_9APHY</name>
<dbReference type="InterPro" id="IPR031107">
    <property type="entry name" value="Small_HSP"/>
</dbReference>
<dbReference type="PROSITE" id="PS01031">
    <property type="entry name" value="SHSP"/>
    <property type="match status" value="1"/>
</dbReference>
<dbReference type="AlphaFoldDB" id="A0A9P3GKI8"/>
<dbReference type="PANTHER" id="PTHR11527">
    <property type="entry name" value="HEAT-SHOCK PROTEIN 20 FAMILY MEMBER"/>
    <property type="match status" value="1"/>
</dbReference>
<dbReference type="Pfam" id="PF00011">
    <property type="entry name" value="HSP20"/>
    <property type="match status" value="1"/>
</dbReference>
<dbReference type="SUPFAM" id="SSF49764">
    <property type="entry name" value="HSP20-like chaperones"/>
    <property type="match status" value="1"/>
</dbReference>
<dbReference type="OrthoDB" id="1431247at2759"/>
<dbReference type="Proteomes" id="UP000703269">
    <property type="component" value="Unassembled WGS sequence"/>
</dbReference>
<feature type="compositionally biased region" description="Polar residues" evidence="4">
    <location>
        <begin position="115"/>
        <end position="129"/>
    </location>
</feature>
<evidence type="ECO:0000256" key="1">
    <source>
        <dbReference type="ARBA" id="ARBA00023016"/>
    </source>
</evidence>
<evidence type="ECO:0000256" key="4">
    <source>
        <dbReference type="SAM" id="MobiDB-lite"/>
    </source>
</evidence>
<comment type="caution">
    <text evidence="6">The sequence shown here is derived from an EMBL/GenBank/DDBJ whole genome shotgun (WGS) entry which is preliminary data.</text>
</comment>
<keyword evidence="1" id="KW-0346">Stress response</keyword>
<proteinExistence type="inferred from homology"/>
<gene>
    <name evidence="6" type="ORF">PsYK624_134050</name>
</gene>
<organism evidence="6 7">
    <name type="scientific">Phanerochaete sordida</name>
    <dbReference type="NCBI Taxonomy" id="48140"/>
    <lineage>
        <taxon>Eukaryota</taxon>
        <taxon>Fungi</taxon>
        <taxon>Dikarya</taxon>
        <taxon>Basidiomycota</taxon>
        <taxon>Agaricomycotina</taxon>
        <taxon>Agaricomycetes</taxon>
        <taxon>Polyporales</taxon>
        <taxon>Phanerochaetaceae</taxon>
        <taxon>Phanerochaete</taxon>
    </lineage>
</organism>
<comment type="similarity">
    <text evidence="2 3">Belongs to the small heat shock protein (HSP20) family.</text>
</comment>
<dbReference type="InterPro" id="IPR008978">
    <property type="entry name" value="HSP20-like_chaperone"/>
</dbReference>
<feature type="domain" description="SHSP" evidence="5">
    <location>
        <begin position="44"/>
        <end position="192"/>
    </location>
</feature>
<dbReference type="InterPro" id="IPR002068">
    <property type="entry name" value="A-crystallin/Hsp20_dom"/>
</dbReference>
<feature type="compositionally biased region" description="Basic and acidic residues" evidence="4">
    <location>
        <begin position="134"/>
        <end position="144"/>
    </location>
</feature>
<dbReference type="CDD" id="cd06464">
    <property type="entry name" value="ACD_sHsps-like"/>
    <property type="match status" value="1"/>
</dbReference>
<dbReference type="Gene3D" id="2.60.40.790">
    <property type="match status" value="1"/>
</dbReference>
<sequence length="192" mass="20956">MSLARQFFREMRPLFRMLEEPFGRSPAYLGSPRSRSLLEDPFFSHPSAVRPAIDVTEEGNHYIVEAELPGVKKENIQVRVGDGGQSLTIEGKIVNRRRGHAPEAPPAAAEPASTGAETAQPTEGTTAVTTAPPESREISSEREFVGSQTFTRTVWLPRRVDANHVSAKLNDGVLTVTIPKAEDPGSVQVEVQ</sequence>
<evidence type="ECO:0000256" key="2">
    <source>
        <dbReference type="PROSITE-ProRule" id="PRU00285"/>
    </source>
</evidence>
<protein>
    <submittedName>
        <fullName evidence="6">HSP20-like chaperone</fullName>
    </submittedName>
</protein>
<evidence type="ECO:0000259" key="5">
    <source>
        <dbReference type="PROSITE" id="PS01031"/>
    </source>
</evidence>